<feature type="transmembrane region" description="Helical" evidence="1">
    <location>
        <begin position="98"/>
        <end position="121"/>
    </location>
</feature>
<comment type="caution">
    <text evidence="2">The sequence shown here is derived from an EMBL/GenBank/DDBJ whole genome shotgun (WGS) entry which is preliminary data.</text>
</comment>
<protein>
    <submittedName>
        <fullName evidence="2">Uncharacterized protein</fullName>
    </submittedName>
</protein>
<accession>A0A7J3QFZ2</accession>
<feature type="transmembrane region" description="Helical" evidence="1">
    <location>
        <begin position="66"/>
        <end position="86"/>
    </location>
</feature>
<keyword evidence="1" id="KW-0472">Membrane</keyword>
<name>A0A7J3QFZ2_9CREN</name>
<dbReference type="EMBL" id="DTET01000164">
    <property type="protein sequence ID" value="HGV66822.1"/>
    <property type="molecule type" value="Genomic_DNA"/>
</dbReference>
<sequence>MSKGSIYAIRIFYGKLYTVIYGLLLLVLVQSIPLQLSIYTFIYTHYSLTYLISSSIESFYILVTKYILNVLLIIPLLSIEIIRAMYCHKMYILLLELFIFFLITGNIIFTFLYIILLILLVKLLKIFFHNSNKYIVYHNRKDADVNNHTTATLDKVVKIAMLLTSIGVAILIYIALAIFFKINVFLISIIIYAIMISISYVIESTDYSMQSDISILIKKAIMIGIPPFGVISYFKCQPLINKGCSSNGEDQEL</sequence>
<organism evidence="2">
    <name type="scientific">Ignisphaera aggregans</name>
    <dbReference type="NCBI Taxonomy" id="334771"/>
    <lineage>
        <taxon>Archaea</taxon>
        <taxon>Thermoproteota</taxon>
        <taxon>Thermoprotei</taxon>
        <taxon>Desulfurococcales</taxon>
        <taxon>Desulfurococcaceae</taxon>
        <taxon>Ignisphaera</taxon>
    </lineage>
</organism>
<keyword evidence="1" id="KW-1133">Transmembrane helix</keyword>
<proteinExistence type="predicted"/>
<feature type="transmembrane region" description="Helical" evidence="1">
    <location>
        <begin position="215"/>
        <end position="234"/>
    </location>
</feature>
<evidence type="ECO:0000256" key="1">
    <source>
        <dbReference type="SAM" id="Phobius"/>
    </source>
</evidence>
<keyword evidence="1" id="KW-0812">Transmembrane</keyword>
<dbReference type="AlphaFoldDB" id="A0A7J3QFZ2"/>
<evidence type="ECO:0000313" key="2">
    <source>
        <dbReference type="EMBL" id="HGV66822.1"/>
    </source>
</evidence>
<reference evidence="2" key="1">
    <citation type="journal article" date="2020" name="mSystems">
        <title>Genome- and Community-Level Interaction Insights into Carbon Utilization and Element Cycling Functions of Hydrothermarchaeota in Hydrothermal Sediment.</title>
        <authorList>
            <person name="Zhou Z."/>
            <person name="Liu Y."/>
            <person name="Xu W."/>
            <person name="Pan J."/>
            <person name="Luo Z.H."/>
            <person name="Li M."/>
        </authorList>
    </citation>
    <scope>NUCLEOTIDE SEQUENCE [LARGE SCALE GENOMIC DNA]</scope>
    <source>
        <strain evidence="2">SpSt-721</strain>
    </source>
</reference>
<gene>
    <name evidence="2" type="ORF">ENV02_03280</name>
</gene>
<feature type="transmembrane region" description="Helical" evidence="1">
    <location>
        <begin position="185"/>
        <end position="203"/>
    </location>
</feature>
<feature type="transmembrane region" description="Helical" evidence="1">
    <location>
        <begin position="159"/>
        <end position="179"/>
    </location>
</feature>